<comment type="caution">
    <text evidence="1">The sequence shown here is derived from an EMBL/GenBank/DDBJ whole genome shotgun (WGS) entry which is preliminary data.</text>
</comment>
<gene>
    <name evidence="1" type="ORF">RHMOL_Rhmol05G0305400</name>
</gene>
<evidence type="ECO:0000313" key="1">
    <source>
        <dbReference type="EMBL" id="KAI8557065.1"/>
    </source>
</evidence>
<proteinExistence type="predicted"/>
<protein>
    <submittedName>
        <fullName evidence="1">Uncharacterized protein</fullName>
    </submittedName>
</protein>
<evidence type="ECO:0000313" key="2">
    <source>
        <dbReference type="Proteomes" id="UP001062846"/>
    </source>
</evidence>
<reference evidence="1" key="1">
    <citation type="submission" date="2022-02" db="EMBL/GenBank/DDBJ databases">
        <title>Plant Genome Project.</title>
        <authorList>
            <person name="Zhang R.-G."/>
        </authorList>
    </citation>
    <scope>NUCLEOTIDE SEQUENCE</scope>
    <source>
        <strain evidence="1">AT1</strain>
    </source>
</reference>
<sequence>MNQSRITHLDLSNNQIPGIIPNWIWNVGNRSLAYSSLGHLNLSCNLLVGLQNEYIMPSLGVLDLHSNKLSGDIPLPPETAIYVDYSSNNFNTSIPGEIGKGISFANFFSLANNALTGPIPQSIYNGSYLQTFGVLNLGNNSLSGTISGTFPLGCVLKTLDLNRNHLEGHVPESLSNCTMLEVLNLGSNKMNGNFTCFLKNSSNLRVLVLRANGFQGGIRCQEPNNSTWRSWPKLQIIDIASNYFSGHLPPKCFLHWDAMIIGRSNEKPDLNHLHFEFLKLNNFYFQDKVTVTQKGLVIELVKILTLFTAIDFSNNRFEGEIPDTIGALRALYVLNLSRNALSGEIHFRAWKRGTAWIIRPFV</sequence>
<dbReference type="EMBL" id="CM046392">
    <property type="protein sequence ID" value="KAI8557065.1"/>
    <property type="molecule type" value="Genomic_DNA"/>
</dbReference>
<dbReference type="Proteomes" id="UP001062846">
    <property type="component" value="Chromosome 5"/>
</dbReference>
<name>A0ACC0NV31_RHOML</name>
<accession>A0ACC0NV31</accession>
<organism evidence="1 2">
    <name type="scientific">Rhododendron molle</name>
    <name type="common">Chinese azalea</name>
    <name type="synonym">Azalea mollis</name>
    <dbReference type="NCBI Taxonomy" id="49168"/>
    <lineage>
        <taxon>Eukaryota</taxon>
        <taxon>Viridiplantae</taxon>
        <taxon>Streptophyta</taxon>
        <taxon>Embryophyta</taxon>
        <taxon>Tracheophyta</taxon>
        <taxon>Spermatophyta</taxon>
        <taxon>Magnoliopsida</taxon>
        <taxon>eudicotyledons</taxon>
        <taxon>Gunneridae</taxon>
        <taxon>Pentapetalae</taxon>
        <taxon>asterids</taxon>
        <taxon>Ericales</taxon>
        <taxon>Ericaceae</taxon>
        <taxon>Ericoideae</taxon>
        <taxon>Rhodoreae</taxon>
        <taxon>Rhododendron</taxon>
    </lineage>
</organism>
<keyword evidence="2" id="KW-1185">Reference proteome</keyword>